<comment type="caution">
    <text evidence="4">The sequence shown here is derived from an EMBL/GenBank/DDBJ whole genome shotgun (WGS) entry which is preliminary data.</text>
</comment>
<feature type="non-terminal residue" evidence="4">
    <location>
        <position position="2250"/>
    </location>
</feature>
<dbReference type="SUPFAM" id="SSF53254">
    <property type="entry name" value="Phosphoglycerate mutase-like"/>
    <property type="match status" value="2"/>
</dbReference>
<evidence type="ECO:0000256" key="3">
    <source>
        <dbReference type="SAM" id="Phobius"/>
    </source>
</evidence>
<feature type="transmembrane region" description="Helical" evidence="3">
    <location>
        <begin position="1247"/>
        <end position="1267"/>
    </location>
</feature>
<accession>A0A1W0AC86</accession>
<keyword evidence="3" id="KW-0472">Membrane</keyword>
<sequence>MLLRVLSLVAMASAVVIDHTGYPRYCAKDMTMFAMQPLSDPQFASLELVQVQLLVRHGARTPYSWAKCWPSYNEEWNCSLRDQVNPELHTPQGVPSNMTFDKIYSGRNVFKGTCLLGQLIDEGYTQQQQNGALFRKVYVGHGPHALFQVNESLDLTNTNDVFFESTDIPRTVDSGYIIVQNMFPNASAHAVPWHTGDIGTSVLVPSPDLCPAMRWRSGQWAASDQFQAWIQNDTNKALDAQMAAFVPGYNYGLLFDCLMTQRCTDRALPPNITDKFFLNITSKIETSALLPYFYNGNIYARTAASRLVAQIRSRFIDAMDRQGPRFYLSIVHDSTLMPLLAALGGSNYLTEWVPYASHVSLEVYYQNSTNSTYFRLLYQGQPLPVDGCTSELCPADAFLNMTEFSTNTSICSVPPARSSNKGQSSPTVFSTTTLTLGIIAAAVVGGAVGYAISYRIAQNRIAYSLVFGVNTAYPRRIMYQDLSSVEAAIDGLRNLDVESMTYMITPYCWVDFERRWALAHTPKRQERCQQMYVSNGASYLETVLRNIDFNAWVATTQGLFHSRIGAGIEEFSDGASFLSYLEHHEFLLVNDEADFWRMHNIDTFLLQYSNEYQIGILETINIRNILGITWALPIKTIASRNRGTLWTTEYMYGGLQNDLNIPTGNQSIVQNSSTFFGLTNPNLMEETNVCQPLTPVFQAMHNNIGPLANIDLRWISVPVDVINSVQVFRSLILSSIQSNQKFAAAFSTIDTYELQLTPPVWLNRSLIFYGGNPLCGFGAGLDFVQQSFGFDDACATQKALTIKTKPFSSLYAYLMSKGELAEVCKFVVKKSLCHEVISTLTQTKATNPSLDKVTMPASVESLGLSFMQFVDKNGAITIESQLLLDGVFGFFGWISIYEWALNEREAILVQGDVGYLKLLSYATEPQQLVAYEFLSSSAIYLWYFCVLISTSLLVIATLLIVLWIYYRPQKCSWFIFNRIVSASWLNRTFLLLRGFGSIWCLSSGTLIPYKDGNGLHFVNSPRSVFVSLLFAGEVAWITYVLHEVLYPITKKITPIYAPISSHLSIILVFIIDVWSPVQATIDLNRSCFSKNMDQMIYCTSGTAIIGSTQRSILLFSIVLGSITLCFALTRLLPKPQEAQDSQLNEPVQCLLLTSAAIAFEASQTVNSSESVVDVITAAMAGLIGLTINGTKIIFDTKLWVGFLDFKIDNTKIVLSHALLGTNVFNSFGGPEEDCLIVTRLKRHAAQFLFLCGMVHTMVSLVLNVVYFDVARNFLVNDFGWAGFNSTGTHAFLANKLNAQLLISTNQSIYLTGNSFIDANQLYNGTVSPITWSFNAARRELFSAKTSLTSAIEGLRNMDACMLPWMFTQYCFVDFRQTWSMIASPKRLLRCQKQSHNGAIYLEAPLRNVGDWDIWSTCWGSSFEVGFENYLKTSTQGRAWLSNTQNNANSIEDEIVYWRQNNISQFILQWQNYKTLGMTDTLTIKSALGYSSLLTISSSVGNYHILQQTSFRMYWTFASDLWAVSTNNTLIGGKSLIQSSPNFAFINHSNEVLLLENLTLIRPLNTGLDVLQSAIGPFGTIDMHYVLPPNGLLKLYSAVLESVQGLLLTNTQSQIEYFSIPSKTRGCAVPPYLLSDLSIMVNGGNIMCGNDVPFEPAIFGLLSAFGPANACHAEFLEVFLPSTLELLFAFLALQNFTLDFNALCSLDMCAGSSCALDFATTVQFLLSYKESFGQISKLVYTAQQQVLDLNITVIQYYTTLNNTVDTQLYKNEIIDTEDKLWSFYGWCLIYEWTSGIREVVNFSGDRGSISTMTFHQSPITMNPNPTEIPVSFASLFLGCTFYITWILICIAGIVAAYTLVNRGQIEAMNLFQLNRIVGHTWAGRTFLILRSITAIWILNSSTLNLTLVDRVTHFTSPPLPWYKKILAASETTWLVYALNDIFSFITLHHTTYYASKSSLSTWFVVAIWSFVHPLENSSKIQRNCDYVDMDFGLTCTSAIIEIGSTQGVLIVLCIAMGNVIFWYTFERICYPNRAIFRVPTHLLNSQSLYMLDWSKWRVDGQYFLDKTSGVMAGLLSVELDDSLYILDIKSWRVFSIPLDTLQEPFVSLERFRRSIPLKSTTYDTYGCQSKVQLRKYHQTKIHFSIDLMLPTAIIVSFAALSSAVVIDHTGFPRYCAKDMAMSAVQPLNGPLSSSLELRQVQIMVRHGARTPWSSGKCWDGYNEVWTCNLRDQMAPVLHTDEDVPSSVVFDK</sequence>
<dbReference type="InterPro" id="IPR033379">
    <property type="entry name" value="Acid_Pase_AS"/>
</dbReference>
<dbReference type="Proteomes" id="UP000243217">
    <property type="component" value="Unassembled WGS sequence"/>
</dbReference>
<feature type="transmembrane region" description="Helical" evidence="3">
    <location>
        <begin position="2142"/>
        <end position="2165"/>
    </location>
</feature>
<keyword evidence="3" id="KW-1133">Transmembrane helix</keyword>
<comment type="similarity">
    <text evidence="1">Belongs to the histidine acid phosphatase family.</text>
</comment>
<dbReference type="EMBL" id="JNBS01000036">
    <property type="protein sequence ID" value="OQS07903.1"/>
    <property type="molecule type" value="Genomic_DNA"/>
</dbReference>
<feature type="transmembrane region" description="Helical" evidence="3">
    <location>
        <begin position="940"/>
        <end position="966"/>
    </location>
</feature>
<feature type="transmembrane region" description="Helical" evidence="3">
    <location>
        <begin position="1880"/>
        <end position="1898"/>
    </location>
</feature>
<feature type="transmembrane region" description="Helical" evidence="3">
    <location>
        <begin position="1112"/>
        <end position="1132"/>
    </location>
</feature>
<name>A0A1W0AC86_9STRA</name>
<dbReference type="PANTHER" id="PTHR11567">
    <property type="entry name" value="ACID PHOSPHATASE-RELATED"/>
    <property type="match status" value="1"/>
</dbReference>
<dbReference type="GO" id="GO:0016791">
    <property type="term" value="F:phosphatase activity"/>
    <property type="evidence" value="ECO:0007669"/>
    <property type="project" value="TreeGrafter"/>
</dbReference>
<dbReference type="PANTHER" id="PTHR11567:SF110">
    <property type="entry name" value="2-PHOSPHOXYLOSE PHOSPHATASE 1"/>
    <property type="match status" value="1"/>
</dbReference>
<reference evidence="4 5" key="1">
    <citation type="journal article" date="2014" name="Genome Biol. Evol.">
        <title>The secreted proteins of Achlya hypogyna and Thraustotheca clavata identify the ancestral oomycete secretome and reveal gene acquisitions by horizontal gene transfer.</title>
        <authorList>
            <person name="Misner I."/>
            <person name="Blouin N."/>
            <person name="Leonard G."/>
            <person name="Richards T.A."/>
            <person name="Lane C.E."/>
        </authorList>
    </citation>
    <scope>NUCLEOTIDE SEQUENCE [LARGE SCALE GENOMIC DNA]</scope>
    <source>
        <strain evidence="4 5">ATCC 34112</strain>
    </source>
</reference>
<feature type="transmembrane region" description="Helical" evidence="3">
    <location>
        <begin position="987"/>
        <end position="1009"/>
    </location>
</feature>
<evidence type="ECO:0000256" key="2">
    <source>
        <dbReference type="ARBA" id="ARBA00022801"/>
    </source>
</evidence>
<evidence type="ECO:0000313" key="5">
    <source>
        <dbReference type="Proteomes" id="UP000243217"/>
    </source>
</evidence>
<proteinExistence type="inferred from homology"/>
<dbReference type="Pfam" id="PF00328">
    <property type="entry name" value="His_Phos_2"/>
    <property type="match status" value="1"/>
</dbReference>
<dbReference type="Gene3D" id="3.40.50.1240">
    <property type="entry name" value="Phosphoglycerate mutase-like"/>
    <property type="match status" value="2"/>
</dbReference>
<feature type="transmembrane region" description="Helical" evidence="3">
    <location>
        <begin position="1054"/>
        <end position="1074"/>
    </location>
</feature>
<feature type="transmembrane region" description="Helical" evidence="3">
    <location>
        <begin position="1831"/>
        <end position="1859"/>
    </location>
</feature>
<protein>
    <submittedName>
        <fullName evidence="4">Uncharacterized protein</fullName>
    </submittedName>
</protein>
<dbReference type="InterPro" id="IPR050645">
    <property type="entry name" value="Histidine_acid_phosphatase"/>
</dbReference>
<evidence type="ECO:0000313" key="4">
    <source>
        <dbReference type="EMBL" id="OQS07903.1"/>
    </source>
</evidence>
<dbReference type="InterPro" id="IPR000560">
    <property type="entry name" value="His_Pase_clade-2"/>
</dbReference>
<dbReference type="CDD" id="cd07061">
    <property type="entry name" value="HP_HAP_like"/>
    <property type="match status" value="1"/>
</dbReference>
<feature type="transmembrane region" description="Helical" evidence="3">
    <location>
        <begin position="1024"/>
        <end position="1042"/>
    </location>
</feature>
<dbReference type="STRING" id="74557.A0A1W0AC86"/>
<dbReference type="PROSITE" id="PS00616">
    <property type="entry name" value="HIS_ACID_PHOSPHAT_1"/>
    <property type="match status" value="2"/>
</dbReference>
<dbReference type="OrthoDB" id="10257284at2759"/>
<keyword evidence="2" id="KW-0378">Hydrolase</keyword>
<keyword evidence="5" id="KW-1185">Reference proteome</keyword>
<keyword evidence="3" id="KW-0812">Transmembrane</keyword>
<gene>
    <name evidence="4" type="ORF">THRCLA_00102</name>
</gene>
<evidence type="ECO:0000256" key="1">
    <source>
        <dbReference type="ARBA" id="ARBA00005375"/>
    </source>
</evidence>
<dbReference type="InterPro" id="IPR029033">
    <property type="entry name" value="His_PPase_superfam"/>
</dbReference>
<organism evidence="4 5">
    <name type="scientific">Thraustotheca clavata</name>
    <dbReference type="NCBI Taxonomy" id="74557"/>
    <lineage>
        <taxon>Eukaryota</taxon>
        <taxon>Sar</taxon>
        <taxon>Stramenopiles</taxon>
        <taxon>Oomycota</taxon>
        <taxon>Saprolegniomycetes</taxon>
        <taxon>Saprolegniales</taxon>
        <taxon>Achlyaceae</taxon>
        <taxon>Thraustotheca</taxon>
    </lineage>
</organism>
<feature type="transmembrane region" description="Helical" evidence="3">
    <location>
        <begin position="2006"/>
        <end position="2024"/>
    </location>
</feature>